<evidence type="ECO:0000313" key="2">
    <source>
        <dbReference type="EMBL" id="QQR39179.1"/>
    </source>
</evidence>
<name>A0ABX7C7E4_9HYPH</name>
<dbReference type="EMBL" id="CP068046">
    <property type="protein sequence ID" value="QQR39179.1"/>
    <property type="molecule type" value="Genomic_DNA"/>
</dbReference>
<organism evidence="2 3">
    <name type="scientific">Devosia rhizoryzae</name>
    <dbReference type="NCBI Taxonomy" id="2774137"/>
    <lineage>
        <taxon>Bacteria</taxon>
        <taxon>Pseudomonadati</taxon>
        <taxon>Pseudomonadota</taxon>
        <taxon>Alphaproteobacteria</taxon>
        <taxon>Hyphomicrobiales</taxon>
        <taxon>Devosiaceae</taxon>
        <taxon>Devosia</taxon>
    </lineage>
</organism>
<proteinExistence type="predicted"/>
<accession>A0ABX7C7E4</accession>
<dbReference type="Pfam" id="PF13480">
    <property type="entry name" value="Acetyltransf_6"/>
    <property type="match status" value="1"/>
</dbReference>
<gene>
    <name evidence="2" type="ORF">JI748_15850</name>
</gene>
<feature type="domain" description="BioF2-like acetyltransferase" evidence="1">
    <location>
        <begin position="186"/>
        <end position="317"/>
    </location>
</feature>
<dbReference type="InterPro" id="IPR038740">
    <property type="entry name" value="BioF2-like_GNAT_dom"/>
</dbReference>
<reference evidence="2 3" key="1">
    <citation type="submission" date="2021-01" db="EMBL/GenBank/DDBJ databases">
        <title>Genome seq and assembly of Devosia sp. LEGU1.</title>
        <authorList>
            <person name="Chhetri G."/>
        </authorList>
    </citation>
    <scope>NUCLEOTIDE SEQUENCE [LARGE SCALE GENOMIC DNA]</scope>
    <source>
        <strain evidence="2 3">LEGU1</strain>
    </source>
</reference>
<dbReference type="InterPro" id="IPR016181">
    <property type="entry name" value="Acyl_CoA_acyltransferase"/>
</dbReference>
<protein>
    <submittedName>
        <fullName evidence="2">GNAT family N-acetyltransferase</fullName>
    </submittedName>
</protein>
<dbReference type="RefSeq" id="WP_201632891.1">
    <property type="nucleotide sequence ID" value="NZ_CP068046.1"/>
</dbReference>
<keyword evidence="3" id="KW-1185">Reference proteome</keyword>
<evidence type="ECO:0000313" key="3">
    <source>
        <dbReference type="Proteomes" id="UP000595857"/>
    </source>
</evidence>
<dbReference type="Proteomes" id="UP000595857">
    <property type="component" value="Chromosome"/>
</dbReference>
<dbReference type="SUPFAM" id="SSF55729">
    <property type="entry name" value="Acyl-CoA N-acyltransferases (Nat)"/>
    <property type="match status" value="1"/>
</dbReference>
<evidence type="ECO:0000259" key="1">
    <source>
        <dbReference type="Pfam" id="PF13480"/>
    </source>
</evidence>
<sequence length="391" mass="42403">MTTETVLAAAPARSLRPASAAGRLPLGAVPVADWSALVETAIEANAFFDPAYALPVARFTRGGDATVALCAYDGKQLSGLVPVRSAWQVYRLPIPALVSHQPYTVLGSPLLSNEDSDTAMLDNAAQSGAHLLVLHMADLDGPAMMALRAAAERRGLTITIQDEHERAALRVPADAEAYLRAGMGAKKLKELRRLRHRLDEEGEVVFTVARDEATILPALERFLTLEAAGWKGERGTGLAQDQGDTRYITEAALGLAPKSGIEIVELSVAGKTIAAGLVLRQQRTAMFFKIAFDEAYARYSPGVQLTVELTRHFAEDPAIDFADSCALPGHPMIDHVWRERRRVGNVLITTRPGPVAALCARLILLRGEARETAKSLLHRTRNALKTREIRK</sequence>